<evidence type="ECO:0000313" key="7">
    <source>
        <dbReference type="Proteomes" id="UP000663879"/>
    </source>
</evidence>
<evidence type="ECO:0000313" key="6">
    <source>
        <dbReference type="EMBL" id="CAF0705128.1"/>
    </source>
</evidence>
<dbReference type="Pfam" id="PF13191">
    <property type="entry name" value="AAA_16"/>
    <property type="match status" value="1"/>
</dbReference>
<feature type="domain" description="Orc1-like AAA ATPase" evidence="4">
    <location>
        <begin position="13"/>
        <end position="200"/>
    </location>
</feature>
<evidence type="ECO:0000259" key="5">
    <source>
        <dbReference type="Pfam" id="PF14630"/>
    </source>
</evidence>
<dbReference type="SUPFAM" id="SSF52540">
    <property type="entry name" value="P-loop containing nucleoside triphosphate hydrolases"/>
    <property type="match status" value="1"/>
</dbReference>
<dbReference type="Pfam" id="PF14630">
    <property type="entry name" value="ORC5_C"/>
    <property type="match status" value="1"/>
</dbReference>
<comment type="caution">
    <text evidence="6">The sequence shown here is derived from an EMBL/GenBank/DDBJ whole genome shotgun (WGS) entry which is preliminary data.</text>
</comment>
<keyword evidence="7" id="KW-1185">Reference proteome</keyword>
<dbReference type="OrthoDB" id="365981at2759"/>
<keyword evidence="2" id="KW-0547">Nucleotide-binding</keyword>
<comment type="similarity">
    <text evidence="1">Belongs to the ORC5 family.</text>
</comment>
<dbReference type="AlphaFoldDB" id="A0A813M674"/>
<evidence type="ECO:0000259" key="4">
    <source>
        <dbReference type="Pfam" id="PF13191"/>
    </source>
</evidence>
<feature type="domain" description="Origin recognition complex subunit 5 C-terminal" evidence="5">
    <location>
        <begin position="407"/>
        <end position="547"/>
    </location>
</feature>
<dbReference type="Gene3D" id="3.40.50.300">
    <property type="entry name" value="P-loop containing nucleotide triphosphate hydrolases"/>
    <property type="match status" value="1"/>
</dbReference>
<evidence type="ECO:0000256" key="1">
    <source>
        <dbReference type="ARBA" id="ARBA00006269"/>
    </source>
</evidence>
<name>A0A813M674_9BILA</name>
<dbReference type="InterPro" id="IPR027417">
    <property type="entry name" value="P-loop_NTPase"/>
</dbReference>
<protein>
    <recommendedName>
        <fullName evidence="8">Origin recognition complex subunit 5</fullName>
    </recommendedName>
</protein>
<dbReference type="EMBL" id="CAJNOC010000010">
    <property type="protein sequence ID" value="CAF0705128.1"/>
    <property type="molecule type" value="Genomic_DNA"/>
</dbReference>
<keyword evidence="3" id="KW-0067">ATP-binding</keyword>
<dbReference type="Proteomes" id="UP000663879">
    <property type="component" value="Unassembled WGS sequence"/>
</dbReference>
<gene>
    <name evidence="6" type="ORF">OXX778_LOCUS230</name>
</gene>
<dbReference type="InterPro" id="IPR041664">
    <property type="entry name" value="AAA_16"/>
</dbReference>
<dbReference type="InterPro" id="IPR047088">
    <property type="entry name" value="ORC5_C"/>
</dbReference>
<accession>A0A813M674</accession>
<dbReference type="PANTHER" id="PTHR12705">
    <property type="entry name" value="ORIGIN RECOGNITION COMPLEX SUBUNIT 5"/>
    <property type="match status" value="1"/>
</dbReference>
<dbReference type="GO" id="GO:0006270">
    <property type="term" value="P:DNA replication initiation"/>
    <property type="evidence" value="ECO:0007669"/>
    <property type="project" value="TreeGrafter"/>
</dbReference>
<sequence length="553" mass="65006">MEDLKLQEVYEEVLYREKQLDILFDLLIKNDNFIYPILHLFGLSGTGKTYTIRKFMKKFCENPQSGKKIDDKKRLHVYLNCNELCYGTTSLLFSEILKQISNALPANNEKDLDDIEIEMEIEKEKPVDLSLNDNFDQEEEDEDLSDIKMNDFSAFLRQLKRKLERAAKKTTLYLIFDNAENLKYFSDSSNLLLTLCKLNEYINLGDWNSKINISSIFLSEIDWHSLISDCELMSRTESARPFIIYFDEYTKEQMNVILKQSAISLISIQDYHKSSKRNNYHDIEFYTKIILDVFFPICKDLNEIQYLIQIYYEQLINSVEKSDRTERDSYEKMMSAWNKMKPFLKQALTQIYLRQSMFTSTSKPDKLSPFRDESLTLEFESLNILNEKNENYLSESKEESPMGCNQLPKLMKYLLISSYIATHNPAKYDKKLLDYNTSGKSRKSKFTAQKFQQNEENQRSAALKTQAFDSNRLMAIFLAICTESGYSQMINLSQIQLNLKTLKSLHYLHQTNSSYSCLDEPKFKCLIDFETILNLANSLKFNIKQYLVEYITI</sequence>
<organism evidence="6 7">
    <name type="scientific">Brachionus calyciflorus</name>
    <dbReference type="NCBI Taxonomy" id="104777"/>
    <lineage>
        <taxon>Eukaryota</taxon>
        <taxon>Metazoa</taxon>
        <taxon>Spiralia</taxon>
        <taxon>Gnathifera</taxon>
        <taxon>Rotifera</taxon>
        <taxon>Eurotatoria</taxon>
        <taxon>Monogononta</taxon>
        <taxon>Pseudotrocha</taxon>
        <taxon>Ploima</taxon>
        <taxon>Brachionidae</taxon>
        <taxon>Brachionus</taxon>
    </lineage>
</organism>
<evidence type="ECO:0008006" key="8">
    <source>
        <dbReference type="Google" id="ProtNLM"/>
    </source>
</evidence>
<dbReference type="GO" id="GO:0005664">
    <property type="term" value="C:nuclear origin of replication recognition complex"/>
    <property type="evidence" value="ECO:0007669"/>
    <property type="project" value="TreeGrafter"/>
</dbReference>
<evidence type="ECO:0000256" key="3">
    <source>
        <dbReference type="ARBA" id="ARBA00022840"/>
    </source>
</evidence>
<dbReference type="PANTHER" id="PTHR12705:SF0">
    <property type="entry name" value="ORIGIN RECOGNITION COMPLEX SUBUNIT 5"/>
    <property type="match status" value="1"/>
</dbReference>
<reference evidence="6" key="1">
    <citation type="submission" date="2021-02" db="EMBL/GenBank/DDBJ databases">
        <authorList>
            <person name="Nowell W R."/>
        </authorList>
    </citation>
    <scope>NUCLEOTIDE SEQUENCE</scope>
    <source>
        <strain evidence="6">Ploen Becks lab</strain>
    </source>
</reference>
<proteinExistence type="inferred from homology"/>
<dbReference type="InterPro" id="IPR020796">
    <property type="entry name" value="ORC5"/>
</dbReference>
<dbReference type="GO" id="GO:0003688">
    <property type="term" value="F:DNA replication origin binding"/>
    <property type="evidence" value="ECO:0007669"/>
    <property type="project" value="TreeGrafter"/>
</dbReference>
<evidence type="ECO:0000256" key="2">
    <source>
        <dbReference type="ARBA" id="ARBA00022741"/>
    </source>
</evidence>